<organism evidence="26 27">
    <name type="scientific">Eptatretus burgeri</name>
    <name type="common">Inshore hagfish</name>
    <dbReference type="NCBI Taxonomy" id="7764"/>
    <lineage>
        <taxon>Eukaryota</taxon>
        <taxon>Metazoa</taxon>
        <taxon>Chordata</taxon>
        <taxon>Craniata</taxon>
        <taxon>Vertebrata</taxon>
        <taxon>Cyclostomata</taxon>
        <taxon>Myxini</taxon>
        <taxon>Myxiniformes</taxon>
        <taxon>Myxinidae</taxon>
        <taxon>Eptatretinae</taxon>
        <taxon>Eptatretus</taxon>
    </lineage>
</organism>
<feature type="binding site" evidence="25">
    <location>
        <position position="292"/>
    </location>
    <ligand>
        <name>Mg(2+)</name>
        <dbReference type="ChEBI" id="CHEBI:18420"/>
        <label>1</label>
    </ligand>
</feature>
<keyword evidence="14" id="KW-0496">Mitochondrion</keyword>
<feature type="binding site" evidence="25">
    <location>
        <position position="294"/>
    </location>
    <ligand>
        <name>Mg(2+)</name>
        <dbReference type="ChEBI" id="CHEBI:18420"/>
        <label>1</label>
    </ligand>
</feature>
<dbReference type="GO" id="GO:0140290">
    <property type="term" value="P:peptidyl-serine ADP-deribosylation"/>
    <property type="evidence" value="ECO:0007669"/>
    <property type="project" value="UniProtKB-ARBA"/>
</dbReference>
<evidence type="ECO:0000256" key="17">
    <source>
        <dbReference type="ARBA" id="ARBA00041057"/>
    </source>
</evidence>
<comment type="subunit">
    <text evidence="6">Monomer.</text>
</comment>
<evidence type="ECO:0000256" key="4">
    <source>
        <dbReference type="ARBA" id="ARBA00004496"/>
    </source>
</evidence>
<keyword evidence="15" id="KW-0234">DNA repair</keyword>
<evidence type="ECO:0000313" key="26">
    <source>
        <dbReference type="Ensembl" id="ENSEBUP00000018991.1"/>
    </source>
</evidence>
<evidence type="ECO:0000256" key="7">
    <source>
        <dbReference type="ARBA" id="ARBA00012255"/>
    </source>
</evidence>
<comment type="subcellular location">
    <subcellularLocation>
        <location evidence="2">Chromosome</location>
    </subcellularLocation>
    <subcellularLocation>
        <location evidence="4">Cytoplasm</location>
    </subcellularLocation>
    <subcellularLocation>
        <location evidence="3">Mitochondrion matrix</location>
    </subcellularLocation>
    <subcellularLocation>
        <location evidence="1">Nucleus</location>
    </subcellularLocation>
</comment>
<sequence length="353" mass="38980">MDVVRSRFRFRASLVGAVLGDCIGSKYEGTARVRMQNLIADVRALHERDTRDLRYTDDTAMTRSVAGSLIVHEKFVAEDMALRFAKEFQKDPCRGYSPGISNLFEKLLQRNLTGGEVFRPAEEQFQGKGSYGNGAAMRVAPVALAYPDIDCIKEVARQIARLTHAHVLGYNGAILQALAVHFALHDENVDKMSFVNKLIAEMEPIEASANASFNSADKPYCKKLEKMKEYLNKKNLSKEDVVKQFGHGVRALDSVPTAIFSFLHCLEPESEILAGFSGLARTIVYSVWLGGDTDTIASMAGAIAGAYYGVESSPTQWMQYCEGVKEAEQNADGLLALYCRRVQEREADASPSN</sequence>
<evidence type="ECO:0000256" key="22">
    <source>
        <dbReference type="ARBA" id="ARBA00043187"/>
    </source>
</evidence>
<evidence type="ECO:0000256" key="13">
    <source>
        <dbReference type="ARBA" id="ARBA00022842"/>
    </source>
</evidence>
<keyword evidence="11" id="KW-0227">DNA damage</keyword>
<dbReference type="Gene3D" id="1.10.4080.10">
    <property type="entry name" value="ADP-ribosylation/Crystallin J1"/>
    <property type="match status" value="1"/>
</dbReference>
<dbReference type="FunFam" id="1.10.4080.10:FF:000001">
    <property type="entry name" value="ADP-ribose glycohydrolase ARH3"/>
    <property type="match status" value="1"/>
</dbReference>
<keyword evidence="27" id="KW-1185">Reference proteome</keyword>
<comment type="catalytic activity">
    <reaction evidence="24">
        <text>alpha-NAD(+) + H2O = ADP-D-ribose + nicotinamide + H(+)</text>
        <dbReference type="Rhea" id="RHEA:68792"/>
        <dbReference type="ChEBI" id="CHEBI:15377"/>
        <dbReference type="ChEBI" id="CHEBI:15378"/>
        <dbReference type="ChEBI" id="CHEBI:17154"/>
        <dbReference type="ChEBI" id="CHEBI:57967"/>
        <dbReference type="ChEBI" id="CHEBI:77017"/>
    </reaction>
</comment>
<evidence type="ECO:0000256" key="24">
    <source>
        <dbReference type="ARBA" id="ARBA00049015"/>
    </source>
</evidence>
<feature type="binding site" evidence="25">
    <location>
        <position position="58"/>
    </location>
    <ligand>
        <name>Mg(2+)</name>
        <dbReference type="ChEBI" id="CHEBI:18420"/>
        <label>1</label>
    </ligand>
</feature>
<evidence type="ECO:0000256" key="19">
    <source>
        <dbReference type="ARBA" id="ARBA00042471"/>
    </source>
</evidence>
<dbReference type="EC" id="3.2.1.143" evidence="7"/>
<reference evidence="26" key="2">
    <citation type="submission" date="2025-09" db="UniProtKB">
        <authorList>
            <consortium name="Ensembl"/>
        </authorList>
    </citation>
    <scope>IDENTIFICATION</scope>
</reference>
<evidence type="ECO:0000256" key="5">
    <source>
        <dbReference type="ARBA" id="ARBA00010702"/>
    </source>
</evidence>
<feature type="binding site" evidence="25">
    <location>
        <position position="57"/>
    </location>
    <ligand>
        <name>Mg(2+)</name>
        <dbReference type="ChEBI" id="CHEBI:18420"/>
        <label>1</label>
    </ligand>
</feature>
<dbReference type="GO" id="GO:0046872">
    <property type="term" value="F:metal ion binding"/>
    <property type="evidence" value="ECO:0007669"/>
    <property type="project" value="UniProtKB-KW"/>
</dbReference>
<evidence type="ECO:0000256" key="3">
    <source>
        <dbReference type="ARBA" id="ARBA00004305"/>
    </source>
</evidence>
<comment type="cofactor">
    <cofactor evidence="25">
        <name>Mg(2+)</name>
        <dbReference type="ChEBI" id="CHEBI:18420"/>
    </cofactor>
    <text evidence="25">Binds 2 magnesium ions per subunit.</text>
</comment>
<evidence type="ECO:0000256" key="15">
    <source>
        <dbReference type="ARBA" id="ARBA00023204"/>
    </source>
</evidence>
<keyword evidence="16" id="KW-0539">Nucleus</keyword>
<evidence type="ECO:0000256" key="6">
    <source>
        <dbReference type="ARBA" id="ARBA00011245"/>
    </source>
</evidence>
<dbReference type="GO" id="GO:0005694">
    <property type="term" value="C:chromosome"/>
    <property type="evidence" value="ECO:0007669"/>
    <property type="project" value="UniProtKB-SubCell"/>
</dbReference>
<keyword evidence="10 25" id="KW-0479">Metal-binding</keyword>
<dbReference type="OMA" id="HMEHVEA"/>
<evidence type="ECO:0000256" key="12">
    <source>
        <dbReference type="ARBA" id="ARBA00022801"/>
    </source>
</evidence>
<comment type="similarity">
    <text evidence="5">Belongs to the ADP-ribosylglycohydrolase family.</text>
</comment>
<dbReference type="PANTHER" id="PTHR16222">
    <property type="entry name" value="ADP-RIBOSYLGLYCOHYDROLASE"/>
    <property type="match status" value="1"/>
</dbReference>
<evidence type="ECO:0000256" key="23">
    <source>
        <dbReference type="ARBA" id="ARBA00043193"/>
    </source>
</evidence>
<evidence type="ECO:0000256" key="16">
    <source>
        <dbReference type="ARBA" id="ARBA00023242"/>
    </source>
</evidence>
<dbReference type="GO" id="GO:0005634">
    <property type="term" value="C:nucleus"/>
    <property type="evidence" value="ECO:0007669"/>
    <property type="project" value="UniProtKB-SubCell"/>
</dbReference>
<keyword evidence="13 25" id="KW-0460">Magnesium</keyword>
<evidence type="ECO:0000256" key="9">
    <source>
        <dbReference type="ARBA" id="ARBA00022490"/>
    </source>
</evidence>
<keyword evidence="12" id="KW-0378">Hydrolase</keyword>
<dbReference type="AlphaFoldDB" id="A0A8C4QQM5"/>
<evidence type="ECO:0000256" key="18">
    <source>
        <dbReference type="ARBA" id="ARBA00042398"/>
    </source>
</evidence>
<accession>A0A8C4QQM5</accession>
<dbReference type="PANTHER" id="PTHR16222:SF24">
    <property type="entry name" value="ADP-RIBOSYLHYDROLASE ARH3"/>
    <property type="match status" value="1"/>
</dbReference>
<dbReference type="GO" id="GO:0006281">
    <property type="term" value="P:DNA repair"/>
    <property type="evidence" value="ECO:0007669"/>
    <property type="project" value="UniProtKB-KW"/>
</dbReference>
<evidence type="ECO:0000256" key="14">
    <source>
        <dbReference type="ARBA" id="ARBA00023128"/>
    </source>
</evidence>
<dbReference type="Pfam" id="PF03747">
    <property type="entry name" value="ADP_ribosyl_GH"/>
    <property type="match status" value="1"/>
</dbReference>
<evidence type="ECO:0000313" key="27">
    <source>
        <dbReference type="Proteomes" id="UP000694388"/>
    </source>
</evidence>
<evidence type="ECO:0000256" key="25">
    <source>
        <dbReference type="PIRSR" id="PIRSR605502-1"/>
    </source>
</evidence>
<dbReference type="GeneTree" id="ENSGT00390000015369"/>
<name>A0A8C4QQM5_EPTBU</name>
<protein>
    <recommendedName>
        <fullName evidence="17">ADP-ribosylhydrolase ARH3</fullName>
        <ecNumber evidence="7">3.2.1.143</ecNumber>
    </recommendedName>
    <alternativeName>
        <fullName evidence="18">ADP-ribose glycohydrolase ARH3</fullName>
    </alternativeName>
    <alternativeName>
        <fullName evidence="19">ADP-ribosylhydrolase 3</fullName>
    </alternativeName>
    <alternativeName>
        <fullName evidence="22">O-acetyl-ADP-ribose deacetylase ARH3</fullName>
    </alternativeName>
    <alternativeName>
        <fullName evidence="23">Poly(ADP-ribose) glycohydrolase ARH3</fullName>
    </alternativeName>
    <alternativeName>
        <fullName evidence="21">[Protein ADP-ribosylarginine] hydrolase-like protein 2</fullName>
    </alternativeName>
    <alternativeName>
        <fullName evidence="20">[Protein ADP-ribosylserine] hydrolase</fullName>
    </alternativeName>
</protein>
<dbReference type="InterPro" id="IPR036705">
    <property type="entry name" value="Ribosyl_crysJ1_sf"/>
</dbReference>
<keyword evidence="8" id="KW-0158">Chromosome</keyword>
<evidence type="ECO:0000256" key="21">
    <source>
        <dbReference type="ARBA" id="ARBA00042850"/>
    </source>
</evidence>
<feature type="binding site" evidence="25">
    <location>
        <position position="295"/>
    </location>
    <ligand>
        <name>Mg(2+)</name>
        <dbReference type="ChEBI" id="CHEBI:18420"/>
        <label>1</label>
    </ligand>
</feature>
<evidence type="ECO:0000256" key="11">
    <source>
        <dbReference type="ARBA" id="ARBA00022763"/>
    </source>
</evidence>
<evidence type="ECO:0000256" key="10">
    <source>
        <dbReference type="ARBA" id="ARBA00022723"/>
    </source>
</evidence>
<dbReference type="Ensembl" id="ENSEBUT00000019567.1">
    <property type="protein sequence ID" value="ENSEBUP00000018991.1"/>
    <property type="gene ID" value="ENSEBUG00000011843.1"/>
</dbReference>
<evidence type="ECO:0000256" key="20">
    <source>
        <dbReference type="ARBA" id="ARBA00042722"/>
    </source>
</evidence>
<evidence type="ECO:0000256" key="2">
    <source>
        <dbReference type="ARBA" id="ARBA00004286"/>
    </source>
</evidence>
<keyword evidence="9" id="KW-0963">Cytoplasm</keyword>
<dbReference type="Proteomes" id="UP000694388">
    <property type="component" value="Unplaced"/>
</dbReference>
<dbReference type="InterPro" id="IPR005502">
    <property type="entry name" value="Ribosyl_crysJ1"/>
</dbReference>
<feature type="binding site" evidence="25">
    <location>
        <position position="56"/>
    </location>
    <ligand>
        <name>Mg(2+)</name>
        <dbReference type="ChEBI" id="CHEBI:18420"/>
        <label>1</label>
    </ligand>
</feature>
<dbReference type="SUPFAM" id="SSF101478">
    <property type="entry name" value="ADP-ribosylglycohydrolase"/>
    <property type="match status" value="1"/>
</dbReference>
<evidence type="ECO:0000256" key="8">
    <source>
        <dbReference type="ARBA" id="ARBA00022454"/>
    </source>
</evidence>
<proteinExistence type="inferred from homology"/>
<dbReference type="GO" id="GO:0005759">
    <property type="term" value="C:mitochondrial matrix"/>
    <property type="evidence" value="ECO:0007669"/>
    <property type="project" value="UniProtKB-SubCell"/>
</dbReference>
<evidence type="ECO:0000256" key="1">
    <source>
        <dbReference type="ARBA" id="ARBA00004123"/>
    </source>
</evidence>
<reference evidence="26" key="1">
    <citation type="submission" date="2025-08" db="UniProtKB">
        <authorList>
            <consortium name="Ensembl"/>
        </authorList>
    </citation>
    <scope>IDENTIFICATION</scope>
</reference>
<dbReference type="InterPro" id="IPR050792">
    <property type="entry name" value="ADP-ribosylglycohydrolase"/>
</dbReference>
<dbReference type="GO" id="GO:0004649">
    <property type="term" value="F:poly(ADP-ribose) glycohydrolase activity"/>
    <property type="evidence" value="ECO:0007669"/>
    <property type="project" value="UniProtKB-EC"/>
</dbReference>